<dbReference type="Pfam" id="PF26071">
    <property type="entry name" value="DUF8028"/>
    <property type="match status" value="1"/>
</dbReference>
<dbReference type="AlphaFoldDB" id="A0A6B0SQ85"/>
<keyword evidence="1" id="KW-1133">Transmembrane helix</keyword>
<feature type="transmembrane region" description="Helical" evidence="1">
    <location>
        <begin position="31"/>
        <end position="49"/>
    </location>
</feature>
<feature type="transmembrane region" description="Helical" evidence="1">
    <location>
        <begin position="55"/>
        <end position="75"/>
    </location>
</feature>
<keyword evidence="1" id="KW-0472">Membrane</keyword>
<proteinExistence type="predicted"/>
<dbReference type="RefSeq" id="WP_159526505.1">
    <property type="nucleotide sequence ID" value="NZ_WUUU01000076.1"/>
</dbReference>
<protein>
    <submittedName>
        <fullName evidence="2">Uncharacterized protein</fullName>
    </submittedName>
</protein>
<dbReference type="Proteomes" id="UP000471521">
    <property type="component" value="Unassembled WGS sequence"/>
</dbReference>
<name>A0A6B0SQ85_9EURY</name>
<dbReference type="EMBL" id="WUUU01000076">
    <property type="protein sequence ID" value="MXR21000.1"/>
    <property type="molecule type" value="Genomic_DNA"/>
</dbReference>
<organism evidence="2 3">
    <name type="scientific">Halobacterium bonnevillei</name>
    <dbReference type="NCBI Taxonomy" id="2692200"/>
    <lineage>
        <taxon>Archaea</taxon>
        <taxon>Methanobacteriati</taxon>
        <taxon>Methanobacteriota</taxon>
        <taxon>Stenosarchaea group</taxon>
        <taxon>Halobacteria</taxon>
        <taxon>Halobacteriales</taxon>
        <taxon>Halobacteriaceae</taxon>
        <taxon>Halobacterium</taxon>
    </lineage>
</organism>
<keyword evidence="1" id="KW-0812">Transmembrane</keyword>
<accession>A0A6B0SQ85</accession>
<comment type="caution">
    <text evidence="2">The sequence shown here is derived from an EMBL/GenBank/DDBJ whole genome shotgun (WGS) entry which is preliminary data.</text>
</comment>
<evidence type="ECO:0000313" key="3">
    <source>
        <dbReference type="Proteomes" id="UP000471521"/>
    </source>
</evidence>
<dbReference type="InterPro" id="IPR058341">
    <property type="entry name" value="DUF8028"/>
</dbReference>
<evidence type="ECO:0000256" key="1">
    <source>
        <dbReference type="SAM" id="Phobius"/>
    </source>
</evidence>
<gene>
    <name evidence="2" type="ORF">GRX66_10435</name>
</gene>
<reference evidence="2 3" key="1">
    <citation type="submission" date="2019-12" db="EMBL/GenBank/DDBJ databases">
        <title>Isolation and characterization of three novel carbon monoxide-oxidizing members of Halobacteria from salione crusts and soils.</title>
        <authorList>
            <person name="Myers M.R."/>
            <person name="King G.M."/>
        </authorList>
    </citation>
    <scope>NUCLEOTIDE SEQUENCE [LARGE SCALE GENOMIC DNA]</scope>
    <source>
        <strain evidence="2 3">PCN9</strain>
    </source>
</reference>
<evidence type="ECO:0000313" key="2">
    <source>
        <dbReference type="EMBL" id="MXR21000.1"/>
    </source>
</evidence>
<keyword evidence="3" id="KW-1185">Reference proteome</keyword>
<sequence length="82" mass="8536">MSTPSRSALAEVASDAVKTPASATLLKPFEVAGFWAAITLPFLYTPLVLAGPETAAEQTALVALVALHVVALVLGHRHNKTD</sequence>
<dbReference type="OrthoDB" id="340775at2157"/>